<proteinExistence type="predicted"/>
<evidence type="ECO:0000313" key="1">
    <source>
        <dbReference type="EMBL" id="KAG5187642.1"/>
    </source>
</evidence>
<reference evidence="1" key="1">
    <citation type="submission" date="2021-02" db="EMBL/GenBank/DDBJ databases">
        <title>First Annotated Genome of the Yellow-green Alga Tribonema minus.</title>
        <authorList>
            <person name="Mahan K.M."/>
        </authorList>
    </citation>
    <scope>NUCLEOTIDE SEQUENCE</scope>
    <source>
        <strain evidence="1">UTEX B ZZ1240</strain>
    </source>
</reference>
<organism evidence="1 2">
    <name type="scientific">Tribonema minus</name>
    <dbReference type="NCBI Taxonomy" id="303371"/>
    <lineage>
        <taxon>Eukaryota</taxon>
        <taxon>Sar</taxon>
        <taxon>Stramenopiles</taxon>
        <taxon>Ochrophyta</taxon>
        <taxon>PX clade</taxon>
        <taxon>Xanthophyceae</taxon>
        <taxon>Tribonematales</taxon>
        <taxon>Tribonemataceae</taxon>
        <taxon>Tribonema</taxon>
    </lineage>
</organism>
<name>A0A835Z8K6_9STRA</name>
<gene>
    <name evidence="1" type="ORF">JKP88DRAFT_253948</name>
</gene>
<sequence>MCRKQDPQMDAAEQLFTPATSLRKPGAPAANYATVTYQTLSVRARHYHTSRILTFDAYRARERAVARVARDILGPPDPSVRKVVFFGKAEFGSGSRGPMPRKRLIRHLACLAPVVLGDEFRTSITCPQDRAPLRRSALGSRVFCCVNSGLDVPEESRCNVKAIDRDHAGADNIDMCGVMAMLYGVRPPEFCRGRATMGAQRYFLASGVEALSDGSRSTALITRLRFARSRVV</sequence>
<dbReference type="AlphaFoldDB" id="A0A835Z8K6"/>
<evidence type="ECO:0000313" key="2">
    <source>
        <dbReference type="Proteomes" id="UP000664859"/>
    </source>
</evidence>
<comment type="caution">
    <text evidence="1">The sequence shown here is derived from an EMBL/GenBank/DDBJ whole genome shotgun (WGS) entry which is preliminary data.</text>
</comment>
<keyword evidence="2" id="KW-1185">Reference proteome</keyword>
<dbReference type="EMBL" id="JAFCMP010000086">
    <property type="protein sequence ID" value="KAG5187642.1"/>
    <property type="molecule type" value="Genomic_DNA"/>
</dbReference>
<dbReference type="Proteomes" id="UP000664859">
    <property type="component" value="Unassembled WGS sequence"/>
</dbReference>
<protein>
    <submittedName>
        <fullName evidence="1">Uncharacterized protein</fullName>
    </submittedName>
</protein>
<accession>A0A835Z8K6</accession>